<evidence type="ECO:0000313" key="2">
    <source>
        <dbReference type="Proteomes" id="UP000030739"/>
    </source>
</evidence>
<dbReference type="Proteomes" id="UP000030739">
    <property type="component" value="Segment"/>
</dbReference>
<protein>
    <submittedName>
        <fullName evidence="1">Uncharacterized protein</fullName>
    </submittedName>
</protein>
<reference evidence="1 2" key="1">
    <citation type="journal article" date="2015" name="Plant Pathol. J.">
        <title>Isolation and Genomic Characterization of the T4-Like Bacteriophage PM2 Infecting Pectobacterium carotovorum subsp. carotovorum.</title>
        <authorList>
            <person name="Lim J.A."/>
            <person name="Lee D.H."/>
            <person name="Heu S."/>
        </authorList>
    </citation>
    <scope>NUCLEOTIDE SEQUENCE [LARGE SCALE GENOMIC DNA]</scope>
</reference>
<evidence type="ECO:0000313" key="1">
    <source>
        <dbReference type="EMBL" id="AHY24970.1"/>
    </source>
</evidence>
<name>A0A0A0Q2B8_9CAUD</name>
<organism evidence="1 2">
    <name type="scientific">Pectobacterium bacteriophage PM2</name>
    <dbReference type="NCBI Taxonomy" id="1429794"/>
    <lineage>
        <taxon>Viruses</taxon>
        <taxon>Duplodnaviria</taxon>
        <taxon>Heunggongvirae</taxon>
        <taxon>Uroviricota</taxon>
        <taxon>Caudoviricetes</taxon>
        <taxon>Pantevenvirales</taxon>
        <taxon>Straboviridae</taxon>
        <taxon>Tevenvirinae</taxon>
        <taxon>Mosugukvirus</taxon>
        <taxon>Mosugukvirus pm2</taxon>
    </lineage>
</organism>
<dbReference type="GeneID" id="26637901"/>
<sequence length="225" mass="26217">MFKLNHWYSFKDTQSMDFFMDSSIYNEDFLNWAGTNNFVVKRLTVSGYPDLFMNNDGDFFPEEENEGFIIRDGEFKYFKEVDGQWTNDSYYVIIDPTGLINHSKLNNRLLTYVGSNAFKVIKLAALSQEDQFAKVSKIEFLGPNGLENINFTLTHAELRYFKKVENYLGHSVKFRPFFKSGEDLVEPINKDISIIAEGAFNIRVEDEQTRLLAIDFLTNKVKWAK</sequence>
<dbReference type="RefSeq" id="YP_009211429.1">
    <property type="nucleotide sequence ID" value="NC_028940.1"/>
</dbReference>
<gene>
    <name evidence="1" type="ORF">PM2_008</name>
</gene>
<dbReference type="KEGG" id="vg:26637901"/>
<keyword evidence="2" id="KW-1185">Reference proteome</keyword>
<accession>A0A0A0Q2B8</accession>
<dbReference type="EMBL" id="KF835987">
    <property type="protein sequence ID" value="AHY24970.1"/>
    <property type="molecule type" value="Genomic_DNA"/>
</dbReference>
<proteinExistence type="predicted"/>